<protein>
    <submittedName>
        <fullName evidence="2">Predicted membrane protein</fullName>
    </submittedName>
</protein>
<feature type="transmembrane region" description="Helical" evidence="1">
    <location>
        <begin position="172"/>
        <end position="194"/>
    </location>
</feature>
<accession>A0A1H9C7Y8</accession>
<dbReference type="STRING" id="657014.SAMN04488092_103157"/>
<organism evidence="2 3">
    <name type="scientific">Thalassovita taeanensis</name>
    <dbReference type="NCBI Taxonomy" id="657014"/>
    <lineage>
        <taxon>Bacteria</taxon>
        <taxon>Pseudomonadati</taxon>
        <taxon>Pseudomonadota</taxon>
        <taxon>Alphaproteobacteria</taxon>
        <taxon>Rhodobacterales</taxon>
        <taxon>Roseobacteraceae</taxon>
        <taxon>Thalassovita</taxon>
    </lineage>
</organism>
<dbReference type="OrthoDB" id="8759010at2"/>
<gene>
    <name evidence="2" type="ORF">SAMN04488092_103157</name>
</gene>
<feature type="transmembrane region" description="Helical" evidence="1">
    <location>
        <begin position="80"/>
        <end position="100"/>
    </location>
</feature>
<keyword evidence="3" id="KW-1185">Reference proteome</keyword>
<keyword evidence="1" id="KW-0812">Transmembrane</keyword>
<sequence length="204" mass="22847">MSSSVLSRSLLWILSLLVALASWRFIAFGVEASMNFMLYHAQQRPLFFFAHVGFAPLALLLMPVQFWTDLRRRRPAVHRWIGRVYAVSVLLSGIGGMLLASQTEAGTVAGLGFGLLGVVWVSVTARAVWLAREKRIAEHRVWMIRSAALTFAAVTLRIYLAVSQILGWPFDLSYTVISWACWVPNALVVEYWLLRSKKPAKGGL</sequence>
<proteinExistence type="predicted"/>
<dbReference type="Proteomes" id="UP000198634">
    <property type="component" value="Unassembled WGS sequence"/>
</dbReference>
<name>A0A1H9C7Y8_9RHOB</name>
<feature type="transmembrane region" description="Helical" evidence="1">
    <location>
        <begin position="45"/>
        <end position="68"/>
    </location>
</feature>
<feature type="transmembrane region" description="Helical" evidence="1">
    <location>
        <begin position="106"/>
        <end position="129"/>
    </location>
</feature>
<evidence type="ECO:0000256" key="1">
    <source>
        <dbReference type="SAM" id="Phobius"/>
    </source>
</evidence>
<keyword evidence="1" id="KW-1133">Transmembrane helix</keyword>
<feature type="transmembrane region" description="Helical" evidence="1">
    <location>
        <begin position="141"/>
        <end position="160"/>
    </location>
</feature>
<keyword evidence="1" id="KW-0472">Membrane</keyword>
<dbReference type="InterPro" id="IPR018750">
    <property type="entry name" value="DUF2306_membrane"/>
</dbReference>
<dbReference type="AlphaFoldDB" id="A0A1H9C7Y8"/>
<evidence type="ECO:0000313" key="2">
    <source>
        <dbReference type="EMBL" id="SEP97316.1"/>
    </source>
</evidence>
<reference evidence="2 3" key="1">
    <citation type="submission" date="2016-10" db="EMBL/GenBank/DDBJ databases">
        <authorList>
            <person name="de Groot N.N."/>
        </authorList>
    </citation>
    <scope>NUCLEOTIDE SEQUENCE [LARGE SCALE GENOMIC DNA]</scope>
    <source>
        <strain evidence="2 3">DSM 22007</strain>
    </source>
</reference>
<dbReference type="EMBL" id="FOEP01000003">
    <property type="protein sequence ID" value="SEP97316.1"/>
    <property type="molecule type" value="Genomic_DNA"/>
</dbReference>
<evidence type="ECO:0000313" key="3">
    <source>
        <dbReference type="Proteomes" id="UP000198634"/>
    </source>
</evidence>
<dbReference type="Pfam" id="PF10067">
    <property type="entry name" value="DUF2306"/>
    <property type="match status" value="1"/>
</dbReference>